<evidence type="ECO:0000259" key="5">
    <source>
        <dbReference type="Pfam" id="PF17189"/>
    </source>
</evidence>
<dbReference type="Pfam" id="PF17189">
    <property type="entry name" value="Glyco_hydro_30C"/>
    <property type="match status" value="1"/>
</dbReference>
<reference evidence="6 7" key="1">
    <citation type="submission" date="2016-10" db="EMBL/GenBank/DDBJ databases">
        <authorList>
            <person name="de Groot N.N."/>
        </authorList>
    </citation>
    <scope>NUCLEOTIDE SEQUENCE [LARGE SCALE GENOMIC DNA]</scope>
    <source>
        <strain evidence="6 7">DSM 22489</strain>
    </source>
</reference>
<dbReference type="EMBL" id="FNVA01000002">
    <property type="protein sequence ID" value="SEG02005.1"/>
    <property type="molecule type" value="Genomic_DNA"/>
</dbReference>
<evidence type="ECO:0000256" key="3">
    <source>
        <dbReference type="ARBA" id="ARBA00022801"/>
    </source>
</evidence>
<keyword evidence="2 4" id="KW-0732">Signal</keyword>
<dbReference type="SUPFAM" id="SSF51445">
    <property type="entry name" value="(Trans)glycosidases"/>
    <property type="match status" value="1"/>
</dbReference>
<feature type="domain" description="Glycosyl hydrolase family 30 beta sandwich" evidence="5">
    <location>
        <begin position="554"/>
        <end position="598"/>
    </location>
</feature>
<dbReference type="GO" id="GO:0004348">
    <property type="term" value="F:glucosylceramidase activity"/>
    <property type="evidence" value="ECO:0007669"/>
    <property type="project" value="InterPro"/>
</dbReference>
<comment type="similarity">
    <text evidence="1">Belongs to the glycosyl hydrolase 30 family.</text>
</comment>
<keyword evidence="3 6" id="KW-0378">Hydrolase</keyword>
<dbReference type="InterPro" id="IPR013780">
    <property type="entry name" value="Glyco_hydro_b"/>
</dbReference>
<gene>
    <name evidence="6" type="ORF">SAMN05421819_1709</name>
</gene>
<dbReference type="AlphaFoldDB" id="A0A1H5WRN1"/>
<organism evidence="6 7">
    <name type="scientific">Bryocella elongata</name>
    <dbReference type="NCBI Taxonomy" id="863522"/>
    <lineage>
        <taxon>Bacteria</taxon>
        <taxon>Pseudomonadati</taxon>
        <taxon>Acidobacteriota</taxon>
        <taxon>Terriglobia</taxon>
        <taxon>Terriglobales</taxon>
        <taxon>Acidobacteriaceae</taxon>
        <taxon>Bryocella</taxon>
    </lineage>
</organism>
<dbReference type="InterPro" id="IPR017853">
    <property type="entry name" value="GH"/>
</dbReference>
<dbReference type="OrthoDB" id="104086at2"/>
<evidence type="ECO:0000313" key="7">
    <source>
        <dbReference type="Proteomes" id="UP000236728"/>
    </source>
</evidence>
<feature type="signal peptide" evidence="4">
    <location>
        <begin position="1"/>
        <end position="20"/>
    </location>
</feature>
<name>A0A1H5WRN1_9BACT</name>
<sequence length="640" mass="70628">MKRYAFLLSALSLAALPSLAQVAVSVPAFHASAAEAQQSFRFVADGPKGPGWTRPDEIARVYFPEPLPAFFTRTLELDAPIPDGGSLEWIFTGPHAGFTVTLTPTTVRLNERYYNSVALSDGGTYPSKTIAEESRAYTGAARSLRVVVDSHLSVNVQLNGETILTAHLVFDLTRHQLMYRAPRTHHDVVTGHLLKPEIAQATLTVHPEEHRQTMLGFGGSPSVPAYAGLSAAGKRQYWEMMKRYNLLLDREYPMGTELKRDLSNIDTLADATPHYYGDNFPNGEVSDFDYSKHALALGGEVIYEMWALPTWAIVPWKPAPGQPEVMDAWNRYVREAADPDVYAKIVVGYCKALKAHTGAAPAIVGVQNEVEQPPEIFAKMTTTLRRELDAAGFTSTQIHMADAPYVSMAIGRVNDLKRDAAAWKATDYVTAHQYDYQGFLANPDLYDARLKKLHDASPDKAFLATEICLNDGNAQEPSYRLAFQVGQLYHKDLVELDAEALMYCWLLLDVEQPTFGGSRSLLVPDRTHGDVPVASSFQLRVMGAFSRHVRKGMKRVDVATGDADVMATAFVGADHAATLVVMNRSTKPTTLHLDWAQAPVFRTLERTSTYADNQVETITSLERLVIAPGEILTLTTEAVQ</sequence>
<dbReference type="Proteomes" id="UP000236728">
    <property type="component" value="Unassembled WGS sequence"/>
</dbReference>
<evidence type="ECO:0000256" key="2">
    <source>
        <dbReference type="ARBA" id="ARBA00022729"/>
    </source>
</evidence>
<evidence type="ECO:0000313" key="6">
    <source>
        <dbReference type="EMBL" id="SEG02005.1"/>
    </source>
</evidence>
<dbReference type="GO" id="GO:0016020">
    <property type="term" value="C:membrane"/>
    <property type="evidence" value="ECO:0007669"/>
    <property type="project" value="GOC"/>
</dbReference>
<proteinExistence type="inferred from homology"/>
<dbReference type="Gene3D" id="3.20.20.80">
    <property type="entry name" value="Glycosidases"/>
    <property type="match status" value="1"/>
</dbReference>
<dbReference type="RefSeq" id="WP_103932604.1">
    <property type="nucleotide sequence ID" value="NZ_FNVA01000002.1"/>
</dbReference>
<dbReference type="Gene3D" id="2.60.40.1180">
    <property type="entry name" value="Golgi alpha-mannosidase II"/>
    <property type="match status" value="1"/>
</dbReference>
<accession>A0A1H5WRN1</accession>
<evidence type="ECO:0000256" key="4">
    <source>
        <dbReference type="SAM" id="SignalP"/>
    </source>
</evidence>
<dbReference type="InterPro" id="IPR033452">
    <property type="entry name" value="GH30_C"/>
</dbReference>
<protein>
    <submittedName>
        <fullName evidence="6">O-Glycosyl hydrolase</fullName>
    </submittedName>
</protein>
<evidence type="ECO:0000256" key="1">
    <source>
        <dbReference type="ARBA" id="ARBA00005382"/>
    </source>
</evidence>
<dbReference type="GO" id="GO:0006665">
    <property type="term" value="P:sphingolipid metabolic process"/>
    <property type="evidence" value="ECO:0007669"/>
    <property type="project" value="InterPro"/>
</dbReference>
<keyword evidence="7" id="KW-1185">Reference proteome</keyword>
<dbReference type="InterPro" id="IPR001139">
    <property type="entry name" value="Glyco_hydro_30"/>
</dbReference>
<dbReference type="PANTHER" id="PTHR11069">
    <property type="entry name" value="GLUCOSYLCERAMIDASE"/>
    <property type="match status" value="1"/>
</dbReference>
<feature type="chain" id="PRO_5009288606" evidence="4">
    <location>
        <begin position="21"/>
        <end position="640"/>
    </location>
</feature>